<keyword evidence="3" id="KW-1185">Reference proteome</keyword>
<evidence type="ECO:0000256" key="1">
    <source>
        <dbReference type="SAM" id="MobiDB-lite"/>
    </source>
</evidence>
<organism evidence="2 3">
    <name type="scientific">Parasponia andersonii</name>
    <name type="common">Sponia andersonii</name>
    <dbReference type="NCBI Taxonomy" id="3476"/>
    <lineage>
        <taxon>Eukaryota</taxon>
        <taxon>Viridiplantae</taxon>
        <taxon>Streptophyta</taxon>
        <taxon>Embryophyta</taxon>
        <taxon>Tracheophyta</taxon>
        <taxon>Spermatophyta</taxon>
        <taxon>Magnoliopsida</taxon>
        <taxon>eudicotyledons</taxon>
        <taxon>Gunneridae</taxon>
        <taxon>Pentapetalae</taxon>
        <taxon>rosids</taxon>
        <taxon>fabids</taxon>
        <taxon>Rosales</taxon>
        <taxon>Cannabaceae</taxon>
        <taxon>Parasponia</taxon>
    </lineage>
</organism>
<sequence>MAELGVVVVDIFLRVRQVPGRHARFDRIGSVNLGLPQSETRTDCRFGSGFPRRNRRRGFSRESDGK</sequence>
<accession>A0A2P5DH25</accession>
<name>A0A2P5DH25_PARAD</name>
<evidence type="ECO:0000313" key="2">
    <source>
        <dbReference type="EMBL" id="PON72612.1"/>
    </source>
</evidence>
<feature type="region of interest" description="Disordered" evidence="1">
    <location>
        <begin position="43"/>
        <end position="66"/>
    </location>
</feature>
<reference evidence="3" key="1">
    <citation type="submission" date="2016-06" db="EMBL/GenBank/DDBJ databases">
        <title>Parallel loss of symbiosis genes in relatives of nitrogen-fixing non-legume Parasponia.</title>
        <authorList>
            <person name="Van Velzen R."/>
            <person name="Holmer R."/>
            <person name="Bu F."/>
            <person name="Rutten L."/>
            <person name="Van Zeijl A."/>
            <person name="Liu W."/>
            <person name="Santuari L."/>
            <person name="Cao Q."/>
            <person name="Sharma T."/>
            <person name="Shen D."/>
            <person name="Roswanjaya Y."/>
            <person name="Wardhani T."/>
            <person name="Kalhor M.S."/>
            <person name="Jansen J."/>
            <person name="Van den Hoogen J."/>
            <person name="Gungor B."/>
            <person name="Hartog M."/>
            <person name="Hontelez J."/>
            <person name="Verver J."/>
            <person name="Yang W.-C."/>
            <person name="Schijlen E."/>
            <person name="Repin R."/>
            <person name="Schilthuizen M."/>
            <person name="Schranz E."/>
            <person name="Heidstra R."/>
            <person name="Miyata K."/>
            <person name="Fedorova E."/>
            <person name="Kohlen W."/>
            <person name="Bisseling T."/>
            <person name="Smit S."/>
            <person name="Geurts R."/>
        </authorList>
    </citation>
    <scope>NUCLEOTIDE SEQUENCE [LARGE SCALE GENOMIC DNA]</scope>
    <source>
        <strain evidence="3">cv. WU1-14</strain>
    </source>
</reference>
<proteinExistence type="predicted"/>
<dbReference type="Proteomes" id="UP000237105">
    <property type="component" value="Unassembled WGS sequence"/>
</dbReference>
<protein>
    <submittedName>
        <fullName evidence="2">Uncharacterized protein</fullName>
    </submittedName>
</protein>
<gene>
    <name evidence="2" type="ORF">PanWU01x14_063780</name>
</gene>
<evidence type="ECO:0000313" key="3">
    <source>
        <dbReference type="Proteomes" id="UP000237105"/>
    </source>
</evidence>
<dbReference type="AlphaFoldDB" id="A0A2P5DH25"/>
<comment type="caution">
    <text evidence="2">The sequence shown here is derived from an EMBL/GenBank/DDBJ whole genome shotgun (WGS) entry which is preliminary data.</text>
</comment>
<dbReference type="EMBL" id="JXTB01000038">
    <property type="protein sequence ID" value="PON72612.1"/>
    <property type="molecule type" value="Genomic_DNA"/>
</dbReference>
<dbReference type="OrthoDB" id="10438719at2759"/>